<accession>A0A7G5XCL0</accession>
<dbReference type="PANTHER" id="PTHR14969">
    <property type="entry name" value="SPHINGOSINE-1-PHOSPHATE PHOSPHOHYDROLASE"/>
    <property type="match status" value="1"/>
</dbReference>
<keyword evidence="2" id="KW-1003">Cell membrane</keyword>
<dbReference type="AlphaFoldDB" id="A0A7G5XCL0"/>
<evidence type="ECO:0000256" key="1">
    <source>
        <dbReference type="ARBA" id="ARBA00004651"/>
    </source>
</evidence>
<dbReference type="Proteomes" id="UP000515344">
    <property type="component" value="Chromosome"/>
</dbReference>
<evidence type="ECO:0000313" key="9">
    <source>
        <dbReference type="EMBL" id="QNA43213.1"/>
    </source>
</evidence>
<feature type="transmembrane region" description="Helical" evidence="7">
    <location>
        <begin position="79"/>
        <end position="97"/>
    </location>
</feature>
<dbReference type="SUPFAM" id="SSF48317">
    <property type="entry name" value="Acid phosphatase/Vanadium-dependent haloperoxidase"/>
    <property type="match status" value="1"/>
</dbReference>
<keyword evidence="4" id="KW-0378">Hydrolase</keyword>
<evidence type="ECO:0000256" key="4">
    <source>
        <dbReference type="ARBA" id="ARBA00022801"/>
    </source>
</evidence>
<proteinExistence type="predicted"/>
<evidence type="ECO:0000256" key="7">
    <source>
        <dbReference type="SAM" id="Phobius"/>
    </source>
</evidence>
<feature type="transmembrane region" description="Helical" evidence="7">
    <location>
        <begin position="130"/>
        <end position="149"/>
    </location>
</feature>
<keyword evidence="6 7" id="KW-0472">Membrane</keyword>
<comment type="subcellular location">
    <subcellularLocation>
        <location evidence="1">Cell membrane</location>
        <topology evidence="1">Multi-pass membrane protein</topology>
    </subcellularLocation>
</comment>
<keyword evidence="10" id="KW-1185">Reference proteome</keyword>
<dbReference type="CDD" id="cd01610">
    <property type="entry name" value="PAP2_like"/>
    <property type="match status" value="1"/>
</dbReference>
<evidence type="ECO:0000313" key="10">
    <source>
        <dbReference type="Proteomes" id="UP000515344"/>
    </source>
</evidence>
<feature type="domain" description="Phosphatidic acid phosphatase type 2/haloperoxidase" evidence="8">
    <location>
        <begin position="79"/>
        <end position="195"/>
    </location>
</feature>
<keyword evidence="5 7" id="KW-1133">Transmembrane helix</keyword>
<evidence type="ECO:0000256" key="5">
    <source>
        <dbReference type="ARBA" id="ARBA00022989"/>
    </source>
</evidence>
<feature type="transmembrane region" description="Helical" evidence="7">
    <location>
        <begin position="51"/>
        <end position="74"/>
    </location>
</feature>
<organism evidence="9 10">
    <name type="scientific">Lacibacter sediminis</name>
    <dbReference type="NCBI Taxonomy" id="2760713"/>
    <lineage>
        <taxon>Bacteria</taxon>
        <taxon>Pseudomonadati</taxon>
        <taxon>Bacteroidota</taxon>
        <taxon>Chitinophagia</taxon>
        <taxon>Chitinophagales</taxon>
        <taxon>Chitinophagaceae</taxon>
        <taxon>Lacibacter</taxon>
    </lineage>
</organism>
<sequence length="204" mass="23130">MNWKYNHPVRNLFTYATLLLLVLGVAALFYWNKEQIFLALNNRHTDVADVILKYFTYIGDGIFMAALGVILFLVGKRKLGLLLVLSFLLSGLLAQSIKRIEQRPRPGAYFKQPERIHRVDDKLLKGNNSFPSGHTTTAFATFSLLAFASRNKVVQLFFFGVAVLVGYSRIYVGAHFAEDVLAGAALGFISSYFLCWLLRKKEWD</sequence>
<keyword evidence="3 7" id="KW-0812">Transmembrane</keyword>
<dbReference type="RefSeq" id="WP_182801478.1">
    <property type="nucleotide sequence ID" value="NZ_CP060007.1"/>
</dbReference>
<dbReference type="Pfam" id="PF01569">
    <property type="entry name" value="PAP2"/>
    <property type="match status" value="1"/>
</dbReference>
<dbReference type="KEGG" id="lacs:H4075_14130"/>
<feature type="transmembrane region" description="Helical" evidence="7">
    <location>
        <begin position="180"/>
        <end position="198"/>
    </location>
</feature>
<dbReference type="GO" id="GO:0016787">
    <property type="term" value="F:hydrolase activity"/>
    <property type="evidence" value="ECO:0007669"/>
    <property type="project" value="UniProtKB-KW"/>
</dbReference>
<dbReference type="EMBL" id="CP060007">
    <property type="protein sequence ID" value="QNA43213.1"/>
    <property type="molecule type" value="Genomic_DNA"/>
</dbReference>
<feature type="transmembrane region" description="Helical" evidence="7">
    <location>
        <begin position="12"/>
        <end position="31"/>
    </location>
</feature>
<reference evidence="10" key="1">
    <citation type="submission" date="2020-08" db="EMBL/GenBank/DDBJ databases">
        <title>Lacibacter sp. S13-6-6 genome sequencing.</title>
        <authorList>
            <person name="Jin L."/>
        </authorList>
    </citation>
    <scope>NUCLEOTIDE SEQUENCE [LARGE SCALE GENOMIC DNA]</scope>
    <source>
        <strain evidence="10">S13-6-6</strain>
    </source>
</reference>
<dbReference type="Gene3D" id="1.20.144.10">
    <property type="entry name" value="Phosphatidic acid phosphatase type 2/haloperoxidase"/>
    <property type="match status" value="1"/>
</dbReference>
<evidence type="ECO:0000259" key="8">
    <source>
        <dbReference type="SMART" id="SM00014"/>
    </source>
</evidence>
<dbReference type="InterPro" id="IPR000326">
    <property type="entry name" value="PAP2/HPO"/>
</dbReference>
<dbReference type="GO" id="GO:0005886">
    <property type="term" value="C:plasma membrane"/>
    <property type="evidence" value="ECO:0007669"/>
    <property type="project" value="UniProtKB-SubCell"/>
</dbReference>
<name>A0A7G5XCL0_9BACT</name>
<evidence type="ECO:0000256" key="3">
    <source>
        <dbReference type="ARBA" id="ARBA00022692"/>
    </source>
</evidence>
<dbReference type="PANTHER" id="PTHR14969:SF62">
    <property type="entry name" value="DECAPRENYLPHOSPHORYL-5-PHOSPHORIBOSE PHOSPHATASE RV3807C-RELATED"/>
    <property type="match status" value="1"/>
</dbReference>
<gene>
    <name evidence="9" type="ORF">H4075_14130</name>
</gene>
<dbReference type="SMART" id="SM00014">
    <property type="entry name" value="acidPPc"/>
    <property type="match status" value="1"/>
</dbReference>
<protein>
    <submittedName>
        <fullName evidence="9">Phosphatase PAP2 family protein</fullName>
    </submittedName>
</protein>
<evidence type="ECO:0000256" key="2">
    <source>
        <dbReference type="ARBA" id="ARBA00022475"/>
    </source>
</evidence>
<evidence type="ECO:0000256" key="6">
    <source>
        <dbReference type="ARBA" id="ARBA00023136"/>
    </source>
</evidence>
<feature type="transmembrane region" description="Helical" evidence="7">
    <location>
        <begin position="156"/>
        <end position="174"/>
    </location>
</feature>
<dbReference type="InterPro" id="IPR036938">
    <property type="entry name" value="PAP2/HPO_sf"/>
</dbReference>